<dbReference type="Gene3D" id="2.60.40.1760">
    <property type="entry name" value="glycosyl hydrolase (family 31)"/>
    <property type="match status" value="1"/>
</dbReference>
<comment type="similarity">
    <text evidence="1">Belongs to the glycosyl hydrolase 31 family.</text>
</comment>
<evidence type="ECO:0000313" key="6">
    <source>
        <dbReference type="EMBL" id="MEQ2487239.1"/>
    </source>
</evidence>
<accession>A0ABV1FS55</accession>
<name>A0ABV1FS55_9BACT</name>
<dbReference type="InterPro" id="IPR011013">
    <property type="entry name" value="Gal_mutarotase_sf_dom"/>
</dbReference>
<sequence length="1250" mass="141232">MSTDDKRAPQSAFSYDEKANTFTIKASGNNNIAFKMDKERADGKYMITKEHTYFVVEGSDLKANPATSSYIWWFNGANDNSQEPPKWHFTTDEGHTLAVWDIPANKVMSSNMNFSMPTITIGSNGGDFIHAMGLTSTKGSSTIHNVTYLEKYGLAALYPCTWEQLGYTAESLTKEIADKLDECINKAEQKLANGVSQTLSEALDEAKKTKADITATTYAPAYEALHKLENAMLTSKPTIAITMVEQIPGGMHFMQDKLHTYVLFYNDKVVRVLKSYKALADIDKLSMSVIRDYDATLPLTYNLQDDGDISVASPYVCVTAARKDGHLAAMRADGRTLIVERPDGTELVERKGVTDYDTYTLRTTFALDDDEPIFGLGQIQHGDLNQRGKNIHLEQDNMKVCIPFFQSVKGYGLFWDNYSPTDYTDDDQGTTLQSTGSEIDYYLLAGENSDDVTAQTRWLTGDAPLMPLWNFGLYQSKERYRSADETMGVIREYRRRQVPIDCVVQDWQYWGEENDHRYWNSLYFLNKTHFSNYQEMIDDIHSNNAHLLISIWGNFGTETPGYKELKPLGRMIPATSYPWNNGVEPIDVWSKTAQDVYWKHLYAGLVSHGTDAYWMDSTEPDYQKHSDAELDYVSEVGRSWRTMRNSFVLGHISGVYNHHREAQDTDETLAQKRVSILTRSGFVGQQRYAANTWSGDISASWETLRKQIPAALNFTACGIPYWNNDNGAFFVDYKWGNHGPFDDANYRNLYLRWTQFSTFTGMLRFHGSGHNSEIWQLGEPEDADGQYNQVLKYIKMRYRMLPYIYSTSWQISKNQKSLMTALPLAFNQDKNCYDMKYEYMFGDAMLVCPIVNEGQTVTHNYLPAYQSTKGGAEVDGQWLDFWTGQTLAGGQTVTKQAHLDIIPLYVKAGSILPWGPDVQYSTEKPWDNLELRIYPGADGDFTLYEDENDNYNYEKGAYSTIAMHWDDATKTLTLANRSGNGFPGMLTSRTFNIVLVNEVRGMGDAHATNYSATLQYDGTETSVTLKEVFTPGEREDVTSTYIINPSFEDYTKGWTRDINTTWSGINTGGGNGDPVATDGTHIFGVWDATAGKRAKISQVITLPKGNYCLTVDMHASDNGNKRVGDQHIFAGDQKALFRDQVLSAGRGDNVPMQTLTLEFGVENDGTNVEIGVNETEAPQQTWYKVDNFRLYRIVSRPTLKDITDGIQAQHTSLDNGHIRYYSTNGAHLNAPQRGINIIQRGDKARKVLIR</sequence>
<feature type="domain" description="Glycoside hydrolase family 31 TIM barrel" evidence="2">
    <location>
        <begin position="464"/>
        <end position="806"/>
    </location>
</feature>
<dbReference type="Pfam" id="PF21365">
    <property type="entry name" value="Glyco_hydro_31_3rd"/>
    <property type="match status" value="1"/>
</dbReference>
<dbReference type="Pfam" id="PF13802">
    <property type="entry name" value="Gal_mutarotas_2"/>
    <property type="match status" value="1"/>
</dbReference>
<evidence type="ECO:0000259" key="4">
    <source>
        <dbReference type="Pfam" id="PF17137"/>
    </source>
</evidence>
<protein>
    <submittedName>
        <fullName evidence="6">TIM-barrel domain-containing protein</fullName>
    </submittedName>
</protein>
<evidence type="ECO:0000259" key="3">
    <source>
        <dbReference type="Pfam" id="PF13802"/>
    </source>
</evidence>
<dbReference type="InterPro" id="IPR017853">
    <property type="entry name" value="GH"/>
</dbReference>
<evidence type="ECO:0000259" key="2">
    <source>
        <dbReference type="Pfam" id="PF01055"/>
    </source>
</evidence>
<feature type="domain" description="Glycoside hydrolase family 31 N-terminal" evidence="3">
    <location>
        <begin position="264"/>
        <end position="422"/>
    </location>
</feature>
<dbReference type="SUPFAM" id="SSF74650">
    <property type="entry name" value="Galactose mutarotase-like"/>
    <property type="match status" value="1"/>
</dbReference>
<comment type="caution">
    <text evidence="6">The sequence shown here is derived from an EMBL/GenBank/DDBJ whole genome shotgun (WGS) entry which is preliminary data.</text>
</comment>
<dbReference type="Proteomes" id="UP001487296">
    <property type="component" value="Unassembled WGS sequence"/>
</dbReference>
<organism evidence="6 7">
    <name type="scientific">Hallella faecis</name>
    <dbReference type="NCBI Taxonomy" id="2841596"/>
    <lineage>
        <taxon>Bacteria</taxon>
        <taxon>Pseudomonadati</taxon>
        <taxon>Bacteroidota</taxon>
        <taxon>Bacteroidia</taxon>
        <taxon>Bacteroidales</taxon>
        <taxon>Prevotellaceae</taxon>
        <taxon>Hallella</taxon>
    </lineage>
</organism>
<dbReference type="Gene3D" id="2.60.40.1180">
    <property type="entry name" value="Golgi alpha-mannosidase II"/>
    <property type="match status" value="2"/>
</dbReference>
<dbReference type="InterPro" id="IPR051816">
    <property type="entry name" value="Glycosyl_Hydrolase_31"/>
</dbReference>
<dbReference type="RefSeq" id="WP_215760319.1">
    <property type="nucleotide sequence ID" value="NZ_JAHKBE010000038.1"/>
</dbReference>
<gene>
    <name evidence="6" type="ORF">AAAT34_09280</name>
</gene>
<evidence type="ECO:0000313" key="7">
    <source>
        <dbReference type="Proteomes" id="UP001487296"/>
    </source>
</evidence>
<dbReference type="InterPro" id="IPR048395">
    <property type="entry name" value="Glyco_hydro_31_C"/>
</dbReference>
<dbReference type="InterPro" id="IPR013780">
    <property type="entry name" value="Glyco_hydro_b"/>
</dbReference>
<dbReference type="PANTHER" id="PTHR43863:SF2">
    <property type="entry name" value="MALTASE-GLUCOAMYLASE"/>
    <property type="match status" value="1"/>
</dbReference>
<dbReference type="Pfam" id="PF17137">
    <property type="entry name" value="DUF5110"/>
    <property type="match status" value="1"/>
</dbReference>
<evidence type="ECO:0000256" key="1">
    <source>
        <dbReference type="ARBA" id="ARBA00007806"/>
    </source>
</evidence>
<dbReference type="InterPro" id="IPR000322">
    <property type="entry name" value="Glyco_hydro_31_TIM"/>
</dbReference>
<dbReference type="EMBL" id="JBBNFP010000037">
    <property type="protein sequence ID" value="MEQ2487239.1"/>
    <property type="molecule type" value="Genomic_DNA"/>
</dbReference>
<dbReference type="SUPFAM" id="SSF51011">
    <property type="entry name" value="Glycosyl hydrolase domain"/>
    <property type="match status" value="1"/>
</dbReference>
<dbReference type="InterPro" id="IPR033403">
    <property type="entry name" value="DUF5110"/>
</dbReference>
<reference evidence="6 7" key="1">
    <citation type="submission" date="2024-04" db="EMBL/GenBank/DDBJ databases">
        <title>Human intestinal bacterial collection.</title>
        <authorList>
            <person name="Pauvert C."/>
            <person name="Hitch T.C.A."/>
            <person name="Clavel T."/>
        </authorList>
    </citation>
    <scope>NUCLEOTIDE SEQUENCE [LARGE SCALE GENOMIC DNA]</scope>
    <source>
        <strain evidence="6 7">CLA-AA-H145</strain>
    </source>
</reference>
<evidence type="ECO:0000259" key="5">
    <source>
        <dbReference type="Pfam" id="PF21365"/>
    </source>
</evidence>
<dbReference type="Gene3D" id="2.60.120.260">
    <property type="entry name" value="Galactose-binding domain-like"/>
    <property type="match status" value="1"/>
</dbReference>
<proteinExistence type="inferred from homology"/>
<dbReference type="PANTHER" id="PTHR43863">
    <property type="entry name" value="HYDROLASE, PUTATIVE (AFU_ORTHOLOGUE AFUA_1G03140)-RELATED"/>
    <property type="match status" value="1"/>
</dbReference>
<dbReference type="Gene3D" id="3.20.20.80">
    <property type="entry name" value="Glycosidases"/>
    <property type="match status" value="1"/>
</dbReference>
<dbReference type="Pfam" id="PF01055">
    <property type="entry name" value="Glyco_hydro_31_2nd"/>
    <property type="match status" value="1"/>
</dbReference>
<dbReference type="InterPro" id="IPR025887">
    <property type="entry name" value="Glyco_hydro_31_N_dom"/>
</dbReference>
<dbReference type="SUPFAM" id="SSF51445">
    <property type="entry name" value="(Trans)glycosidases"/>
    <property type="match status" value="1"/>
</dbReference>
<keyword evidence="7" id="KW-1185">Reference proteome</keyword>
<feature type="domain" description="DUF5110" evidence="4">
    <location>
        <begin position="928"/>
        <end position="997"/>
    </location>
</feature>
<dbReference type="CDD" id="cd14752">
    <property type="entry name" value="GH31_N"/>
    <property type="match status" value="1"/>
</dbReference>
<feature type="domain" description="Glycosyl hydrolase family 31 C-terminal" evidence="5">
    <location>
        <begin position="817"/>
        <end position="912"/>
    </location>
</feature>